<reference evidence="2 3" key="1">
    <citation type="submission" date="2017-06" db="EMBL/GenBank/DDBJ databases">
        <title>Genome sequencing of cyanobaciteial culture collection at National Institute for Environmental Studies (NIES).</title>
        <authorList>
            <person name="Hirose Y."/>
            <person name="Shimura Y."/>
            <person name="Fujisawa T."/>
            <person name="Nakamura Y."/>
            <person name="Kawachi M."/>
        </authorList>
    </citation>
    <scope>NUCLEOTIDE SEQUENCE [LARGE SCALE GENOMIC DNA]</scope>
    <source>
        <strain evidence="2 3">NIES-37</strain>
        <plasmid evidence="3">Plasmid1 dna</plasmid>
    </source>
</reference>
<evidence type="ECO:0000313" key="3">
    <source>
        <dbReference type="Proteomes" id="UP000218785"/>
    </source>
</evidence>
<sequence>MTTKWLTPEQAIVKANLTVTPETLKSYIWEQQGKTTAEEQFQALGLLFDRERLRAGKPNFLQVLEPVSEENNYTDDEIDSHQLDGDELETSATNRVNQLEPFIFEQCKVQIVITLLPTQPTGDRPVMIAASSHGDFPVVTLLNQEELGDLPPAIVQLLDELKADFPKRQIRRNIAQTQSAKINKPHIPQTPIRSQTTSSDTTKPLSNNTQISLF</sequence>
<feature type="region of interest" description="Disordered" evidence="1">
    <location>
        <begin position="176"/>
        <end position="214"/>
    </location>
</feature>
<dbReference type="RefSeq" id="WP_096584723.1">
    <property type="nucleotide sequence ID" value="NZ_CAWNJS010000002.1"/>
</dbReference>
<accession>A0A1Z4NB94</accession>
<geneLocation type="plasmid" evidence="3">
    <name>Plasmid1 dna</name>
</geneLocation>
<gene>
    <name evidence="2" type="ORF">NIES37_69930</name>
</gene>
<keyword evidence="3" id="KW-1185">Reference proteome</keyword>
<evidence type="ECO:0000256" key="1">
    <source>
        <dbReference type="SAM" id="MobiDB-lite"/>
    </source>
</evidence>
<dbReference type="KEGG" id="ttq:NIES37_69930"/>
<dbReference type="AlphaFoldDB" id="A0A1Z4NB94"/>
<feature type="compositionally biased region" description="Polar residues" evidence="1">
    <location>
        <begin position="191"/>
        <end position="214"/>
    </location>
</feature>
<protein>
    <submittedName>
        <fullName evidence="2">Uncharacterized protein</fullName>
    </submittedName>
</protein>
<organism evidence="2 3">
    <name type="scientific">Tolypothrix tenuis PCC 7101</name>
    <dbReference type="NCBI Taxonomy" id="231146"/>
    <lineage>
        <taxon>Bacteria</taxon>
        <taxon>Bacillati</taxon>
        <taxon>Cyanobacteriota</taxon>
        <taxon>Cyanophyceae</taxon>
        <taxon>Nostocales</taxon>
        <taxon>Tolypothrichaceae</taxon>
        <taxon>Tolypothrix</taxon>
    </lineage>
</organism>
<keyword evidence="2" id="KW-0614">Plasmid</keyword>
<proteinExistence type="predicted"/>
<dbReference type="EMBL" id="AP018249">
    <property type="protein sequence ID" value="BAZ02980.1"/>
    <property type="molecule type" value="Genomic_DNA"/>
</dbReference>
<dbReference type="Proteomes" id="UP000218785">
    <property type="component" value="Plasmid plasmid1"/>
</dbReference>
<name>A0A1Z4NB94_9CYAN</name>
<evidence type="ECO:0000313" key="2">
    <source>
        <dbReference type="EMBL" id="BAZ02980.1"/>
    </source>
</evidence>